<protein>
    <submittedName>
        <fullName evidence="1">Uncharacterized protein</fullName>
    </submittedName>
</protein>
<name>A0A645DXL9_9ZZZZ</name>
<organism evidence="1">
    <name type="scientific">bioreactor metagenome</name>
    <dbReference type="NCBI Taxonomy" id="1076179"/>
    <lineage>
        <taxon>unclassified sequences</taxon>
        <taxon>metagenomes</taxon>
        <taxon>ecological metagenomes</taxon>
    </lineage>
</organism>
<reference evidence="1" key="1">
    <citation type="submission" date="2019-08" db="EMBL/GenBank/DDBJ databases">
        <authorList>
            <person name="Kucharzyk K."/>
            <person name="Murdoch R.W."/>
            <person name="Higgins S."/>
            <person name="Loffler F."/>
        </authorList>
    </citation>
    <scope>NUCLEOTIDE SEQUENCE</scope>
</reference>
<gene>
    <name evidence="1" type="ORF">SDC9_140208</name>
</gene>
<sequence>MTLVCSSAVSTSGMGLMTDCCSTFSAGSWPIRPDWVSQRKKALMEVMRRDRLLGLQGTARSFCSQSRKRFRSAVVILPTLVSGAKKLANKFRSPMNAFTVKSDRPWSCKKSCQALTAGRSRVSDVICESAGELLMVISSVLSCSLLIQFT</sequence>
<accession>A0A645DXL9</accession>
<dbReference type="EMBL" id="VSSQ01039925">
    <property type="protein sequence ID" value="MPM93072.1"/>
    <property type="molecule type" value="Genomic_DNA"/>
</dbReference>
<proteinExistence type="predicted"/>
<comment type="caution">
    <text evidence="1">The sequence shown here is derived from an EMBL/GenBank/DDBJ whole genome shotgun (WGS) entry which is preliminary data.</text>
</comment>
<evidence type="ECO:0000313" key="1">
    <source>
        <dbReference type="EMBL" id="MPM93072.1"/>
    </source>
</evidence>
<dbReference type="AlphaFoldDB" id="A0A645DXL9"/>